<dbReference type="OrthoDB" id="9785415at2"/>
<evidence type="ECO:0000256" key="1">
    <source>
        <dbReference type="ARBA" id="ARBA00001936"/>
    </source>
</evidence>
<dbReference type="InterPro" id="IPR004215">
    <property type="entry name" value="GSHS_N"/>
</dbReference>
<dbReference type="PROSITE" id="PS50975">
    <property type="entry name" value="ATP_GRASP"/>
    <property type="match status" value="1"/>
</dbReference>
<accession>A0A2P2EAB9</accession>
<dbReference type="GO" id="GO:0005524">
    <property type="term" value="F:ATP binding"/>
    <property type="evidence" value="ECO:0007669"/>
    <property type="project" value="UniProtKB-UniRule"/>
</dbReference>
<keyword evidence="7 10" id="KW-0067">ATP-binding</keyword>
<dbReference type="Pfam" id="PF02955">
    <property type="entry name" value="GSH-S_ATP"/>
    <property type="match status" value="1"/>
</dbReference>
<feature type="domain" description="ATP-grasp" evidence="11">
    <location>
        <begin position="152"/>
        <end position="337"/>
    </location>
</feature>
<evidence type="ECO:0000256" key="2">
    <source>
        <dbReference type="ARBA" id="ARBA00001946"/>
    </source>
</evidence>
<keyword evidence="8" id="KW-0460">Magnesium</keyword>
<comment type="caution">
    <text evidence="12">The sequence shown here is derived from an EMBL/GenBank/DDBJ whole genome shotgun (WGS) entry which is preliminary data.</text>
</comment>
<dbReference type="EMBL" id="BFBR01000004">
    <property type="protein sequence ID" value="GBF57994.1"/>
    <property type="molecule type" value="Genomic_DNA"/>
</dbReference>
<dbReference type="PANTHER" id="PTHR21621">
    <property type="entry name" value="RIBOSOMAL PROTEIN S6 MODIFICATION PROTEIN"/>
    <property type="match status" value="1"/>
</dbReference>
<keyword evidence="13" id="KW-1185">Reference proteome</keyword>
<protein>
    <recommendedName>
        <fullName evidence="10">Glutathione synthetase</fullName>
        <ecNumber evidence="10">6.3.2.3</ecNumber>
    </recommendedName>
    <alternativeName>
        <fullName evidence="10">GSH synthetase</fullName>
        <shortName evidence="10">GSH-S</shortName>
        <shortName evidence="10">GSHase</shortName>
    </alternativeName>
    <alternativeName>
        <fullName evidence="10">Glutathione synthase</fullName>
    </alternativeName>
</protein>
<evidence type="ECO:0000313" key="12">
    <source>
        <dbReference type="EMBL" id="GBF57994.1"/>
    </source>
</evidence>
<dbReference type="PANTHER" id="PTHR21621:SF4">
    <property type="entry name" value="GLUTATHIONE SYNTHETASE"/>
    <property type="match status" value="1"/>
</dbReference>
<keyword evidence="6 10" id="KW-0547">Nucleotide-binding</keyword>
<keyword evidence="3 10" id="KW-0436">Ligase</keyword>
<comment type="catalytic activity">
    <reaction evidence="10">
        <text>gamma-L-glutamyl-L-cysteine + glycine + ATP = glutathione + ADP + phosphate + H(+)</text>
        <dbReference type="Rhea" id="RHEA:13557"/>
        <dbReference type="ChEBI" id="CHEBI:15378"/>
        <dbReference type="ChEBI" id="CHEBI:30616"/>
        <dbReference type="ChEBI" id="CHEBI:43474"/>
        <dbReference type="ChEBI" id="CHEBI:57305"/>
        <dbReference type="ChEBI" id="CHEBI:57925"/>
        <dbReference type="ChEBI" id="CHEBI:58173"/>
        <dbReference type="ChEBI" id="CHEBI:456216"/>
        <dbReference type="EC" id="6.3.2.3"/>
    </reaction>
</comment>
<comment type="cofactor">
    <cofactor evidence="2">
        <name>Mg(2+)</name>
        <dbReference type="ChEBI" id="CHEBI:18420"/>
    </cofactor>
</comment>
<evidence type="ECO:0000256" key="10">
    <source>
        <dbReference type="HAMAP-Rule" id="MF_00162"/>
    </source>
</evidence>
<dbReference type="GO" id="GO:0004363">
    <property type="term" value="F:glutathione synthase activity"/>
    <property type="evidence" value="ECO:0007669"/>
    <property type="project" value="UniProtKB-UniRule"/>
</dbReference>
<dbReference type="SUPFAM" id="SSF56059">
    <property type="entry name" value="Glutathione synthetase ATP-binding domain-like"/>
    <property type="match status" value="1"/>
</dbReference>
<dbReference type="AlphaFoldDB" id="A0A2P2EAB9"/>
<dbReference type="UniPathway" id="UPA00142">
    <property type="reaction ID" value="UER00210"/>
</dbReference>
<evidence type="ECO:0000256" key="3">
    <source>
        <dbReference type="ARBA" id="ARBA00022598"/>
    </source>
</evidence>
<dbReference type="Proteomes" id="UP000245086">
    <property type="component" value="Unassembled WGS sequence"/>
</dbReference>
<evidence type="ECO:0000256" key="4">
    <source>
        <dbReference type="ARBA" id="ARBA00022684"/>
    </source>
</evidence>
<dbReference type="SUPFAM" id="SSF52440">
    <property type="entry name" value="PreATP-grasp domain"/>
    <property type="match status" value="1"/>
</dbReference>
<dbReference type="Gene3D" id="3.30.470.20">
    <property type="entry name" value="ATP-grasp fold, B domain"/>
    <property type="match status" value="1"/>
</dbReference>
<keyword evidence="4 10" id="KW-0317">Glutathione biosynthesis</keyword>
<dbReference type="InterPro" id="IPR016185">
    <property type="entry name" value="PreATP-grasp_dom_sf"/>
</dbReference>
<dbReference type="InterPro" id="IPR006284">
    <property type="entry name" value="Glut_synth_pro"/>
</dbReference>
<comment type="pathway">
    <text evidence="10">Sulfur metabolism; glutathione biosynthesis; glutathione from L-cysteine and L-glutamate: step 2/2.</text>
</comment>
<keyword evidence="9" id="KW-0464">Manganese</keyword>
<evidence type="ECO:0000256" key="9">
    <source>
        <dbReference type="ARBA" id="ARBA00023211"/>
    </source>
</evidence>
<evidence type="ECO:0000256" key="7">
    <source>
        <dbReference type="ARBA" id="ARBA00022840"/>
    </source>
</evidence>
<dbReference type="GO" id="GO:0046872">
    <property type="term" value="F:metal ion binding"/>
    <property type="evidence" value="ECO:0007669"/>
    <property type="project" value="UniProtKB-KW"/>
</dbReference>
<reference evidence="12 13" key="1">
    <citation type="journal article" date="2018" name="Genome Announc.">
        <title>Draft Genome Sequence of "Candidatus Phycosocius bacilliformis," an Alphaproteobacterial Ectosymbiont of the Hydrocarbon-Producing Green Alga Botryococcus braunii.</title>
        <authorList>
            <person name="Tanabe Y."/>
            <person name="Yamaguchi H."/>
            <person name="Watanabe M.M."/>
        </authorList>
    </citation>
    <scope>NUCLEOTIDE SEQUENCE [LARGE SCALE GENOMIC DNA]</scope>
    <source>
        <strain evidence="12 13">BOTRYCO-2</strain>
    </source>
</reference>
<name>A0A2P2EAB9_9PROT</name>
<dbReference type="EC" id="6.3.2.3" evidence="10"/>
<dbReference type="NCBIfam" id="TIGR01380">
    <property type="entry name" value="glut_syn"/>
    <property type="match status" value="1"/>
</dbReference>
<dbReference type="Gene3D" id="3.40.50.20">
    <property type="match status" value="1"/>
</dbReference>
<evidence type="ECO:0000256" key="8">
    <source>
        <dbReference type="ARBA" id="ARBA00022842"/>
    </source>
</evidence>
<dbReference type="InterPro" id="IPR013815">
    <property type="entry name" value="ATP_grasp_subdomain_1"/>
</dbReference>
<dbReference type="InterPro" id="IPR004218">
    <property type="entry name" value="GSHS_ATP-bd"/>
</dbReference>
<dbReference type="Gene3D" id="3.30.1490.20">
    <property type="entry name" value="ATP-grasp fold, A domain"/>
    <property type="match status" value="1"/>
</dbReference>
<organism evidence="12 13">
    <name type="scientific">Candidatus Phycosocius bacilliformis</name>
    <dbReference type="NCBI Taxonomy" id="1445552"/>
    <lineage>
        <taxon>Bacteria</taxon>
        <taxon>Pseudomonadati</taxon>
        <taxon>Pseudomonadota</taxon>
        <taxon>Alphaproteobacteria</taxon>
        <taxon>Caulobacterales</taxon>
        <taxon>Caulobacterales incertae sedis</taxon>
        <taxon>Candidatus Phycosocius</taxon>
    </lineage>
</organism>
<comment type="cofactor">
    <cofactor evidence="1">
        <name>Mn(2+)</name>
        <dbReference type="ChEBI" id="CHEBI:29035"/>
    </cofactor>
</comment>
<sequence length="341" mass="36865">MTGLCLYATNSTSEFSSVSASQAPTQSRPLRVAIQMDPIEHVNIDGDTTFAMAEEAQARGYQLFVYQVEHLSWQEGKVLARARPAQVQRVKGDHVTLGAETLLDLADDVDVVLMRQDPPFDMSYITAAHLLEFLKGRTLVVNDPFWVRSSPEKIIPLMFPDLMPPTLVSRDIAAIKAFQATHKDIVVKPLFGNAGAAVFRIKPDDGNLGALLDLFFTTSRDPLMVQAFVPGVFEGDKRIILVDGEPVGAINRVPKGNDIRSNLAVGGTAHPVSLSDADLAICKAIGPTLKERGLMFVGIDVIAGRLTEINVTSPTGALAMKAFSGVNAVALMWDAIARKLS</sequence>
<evidence type="ECO:0000256" key="6">
    <source>
        <dbReference type="ARBA" id="ARBA00022741"/>
    </source>
</evidence>
<dbReference type="NCBIfam" id="NF003573">
    <property type="entry name" value="PRK05246.1"/>
    <property type="match status" value="1"/>
</dbReference>
<proteinExistence type="inferred from homology"/>
<dbReference type="HAMAP" id="MF_00162">
    <property type="entry name" value="GSH_S"/>
    <property type="match status" value="1"/>
</dbReference>
<evidence type="ECO:0000313" key="13">
    <source>
        <dbReference type="Proteomes" id="UP000245086"/>
    </source>
</evidence>
<dbReference type="Pfam" id="PF02951">
    <property type="entry name" value="GSH-S_N"/>
    <property type="match status" value="1"/>
</dbReference>
<keyword evidence="5" id="KW-0479">Metal-binding</keyword>
<dbReference type="InterPro" id="IPR011761">
    <property type="entry name" value="ATP-grasp"/>
</dbReference>
<gene>
    <name evidence="10 12" type="primary">gshB</name>
    <name evidence="12" type="ORF">PbB2_01665</name>
</gene>
<evidence type="ECO:0000259" key="11">
    <source>
        <dbReference type="PROSITE" id="PS50975"/>
    </source>
</evidence>
<evidence type="ECO:0000256" key="5">
    <source>
        <dbReference type="ARBA" id="ARBA00022723"/>
    </source>
</evidence>
<comment type="similarity">
    <text evidence="10">Belongs to the prokaryotic GSH synthase family.</text>
</comment>
<dbReference type="GO" id="GO:0005737">
    <property type="term" value="C:cytoplasm"/>
    <property type="evidence" value="ECO:0007669"/>
    <property type="project" value="TreeGrafter"/>
</dbReference>